<accession>A0ABU9VQE5</accession>
<dbReference type="SUPFAM" id="SSF64182">
    <property type="entry name" value="DHH phosphoesterases"/>
    <property type="match status" value="1"/>
</dbReference>
<dbReference type="Pfam" id="PF01368">
    <property type="entry name" value="DHH"/>
    <property type="match status" value="1"/>
</dbReference>
<proteinExistence type="predicted"/>
<dbReference type="Pfam" id="PF02272">
    <property type="entry name" value="DHHA1"/>
    <property type="match status" value="1"/>
</dbReference>
<dbReference type="RefSeq" id="WP_343184761.1">
    <property type="nucleotide sequence ID" value="NZ_JBCITM010000002.1"/>
</dbReference>
<reference evidence="3 4" key="1">
    <citation type="submission" date="2024-04" db="EMBL/GenBank/DDBJ databases">
        <title>Genome sequencing and metabolic network reconstruction of aminoacids and betaine degradation by Anoxynatronum sibiricum.</title>
        <authorList>
            <person name="Detkova E.N."/>
            <person name="Boltjanskaja Y.V."/>
            <person name="Mardanov A.V."/>
            <person name="Kevbrin V."/>
        </authorList>
    </citation>
    <scope>NUCLEOTIDE SEQUENCE [LARGE SCALE GENOMIC DNA]</scope>
    <source>
        <strain evidence="3 4">Z-7981</strain>
    </source>
</reference>
<dbReference type="Gene3D" id="3.90.1640.10">
    <property type="entry name" value="inorganic pyrophosphatase (n-terminal core)"/>
    <property type="match status" value="1"/>
</dbReference>
<name>A0ABU9VQE5_9CLOT</name>
<evidence type="ECO:0000259" key="1">
    <source>
        <dbReference type="Pfam" id="PF01368"/>
    </source>
</evidence>
<evidence type="ECO:0000259" key="2">
    <source>
        <dbReference type="Pfam" id="PF02272"/>
    </source>
</evidence>
<dbReference type="EC" id="3.1.3.7" evidence="3"/>
<keyword evidence="4" id="KW-1185">Reference proteome</keyword>
<evidence type="ECO:0000313" key="4">
    <source>
        <dbReference type="Proteomes" id="UP001407405"/>
    </source>
</evidence>
<keyword evidence="3" id="KW-0378">Hydrolase</keyword>
<dbReference type="PANTHER" id="PTHR47618">
    <property type="entry name" value="BIFUNCTIONAL OLIGORIBONUCLEASE AND PAP PHOSPHATASE NRNA"/>
    <property type="match status" value="1"/>
</dbReference>
<dbReference type="Gene3D" id="3.10.310.30">
    <property type="match status" value="1"/>
</dbReference>
<dbReference type="EMBL" id="JBCITM010000002">
    <property type="protein sequence ID" value="MEN1759402.1"/>
    <property type="molecule type" value="Genomic_DNA"/>
</dbReference>
<dbReference type="InterPro" id="IPR038763">
    <property type="entry name" value="DHH_sf"/>
</dbReference>
<sequence length="334" mass="37056">MRMIQNKNPLQLLQAHHKVALITHVHPDGDAYGSLLGLLHLLKGKVQQIQAFAEEDQHSKFSFLPGFGEIRCVSGLVASDFDYCIALDCGSAQRACGIESFLKTVKQITIINVDHHISNTIFAHINAVDVESSSTSELVASLSNEMGWELSEDVATCLLTGIVMDTGHYLYENTTDKTHEIAAHLLRVGADQDLIRYNLYQNRPVQNVRLMVHLIDHMELLSNGRAVILSVHDEDMQQFDVAYEDLDEMIAYARDIAGVELAVIFKELSKTETKVSFRSKCWFDVNELASQLGGGGHQRAAGAVIENSLQEAKKTLIPMIEVLFAEVTHENGSV</sequence>
<comment type="caution">
    <text evidence="3">The sequence shown here is derived from an EMBL/GenBank/DDBJ whole genome shotgun (WGS) entry which is preliminary data.</text>
</comment>
<dbReference type="InterPro" id="IPR003156">
    <property type="entry name" value="DHHA1_dom"/>
</dbReference>
<feature type="domain" description="DDH" evidence="1">
    <location>
        <begin position="18"/>
        <end position="162"/>
    </location>
</feature>
<dbReference type="InterPro" id="IPR001667">
    <property type="entry name" value="DDH_dom"/>
</dbReference>
<feature type="domain" description="DHHA1" evidence="2">
    <location>
        <begin position="238"/>
        <end position="316"/>
    </location>
</feature>
<dbReference type="PANTHER" id="PTHR47618:SF1">
    <property type="entry name" value="BIFUNCTIONAL OLIGORIBONUCLEASE AND PAP PHOSPHATASE NRNA"/>
    <property type="match status" value="1"/>
</dbReference>
<dbReference type="InterPro" id="IPR051319">
    <property type="entry name" value="Oligoribo/pAp-PDE_c-di-AMP_PDE"/>
</dbReference>
<dbReference type="GO" id="GO:0008441">
    <property type="term" value="F:3'(2'),5'-bisphosphate nucleotidase activity"/>
    <property type="evidence" value="ECO:0007669"/>
    <property type="project" value="UniProtKB-EC"/>
</dbReference>
<evidence type="ECO:0000313" key="3">
    <source>
        <dbReference type="EMBL" id="MEN1759402.1"/>
    </source>
</evidence>
<gene>
    <name evidence="3" type="ORF">AAIG11_02850</name>
</gene>
<dbReference type="Proteomes" id="UP001407405">
    <property type="component" value="Unassembled WGS sequence"/>
</dbReference>
<protein>
    <submittedName>
        <fullName evidence="3">Bifunctional oligoribonuclease/PAP phosphatase NrnA</fullName>
        <ecNumber evidence="3">3.1.3.7</ecNumber>
    </submittedName>
</protein>
<organism evidence="3 4">
    <name type="scientific">Anoxynatronum sibiricum</name>
    <dbReference type="NCBI Taxonomy" id="210623"/>
    <lineage>
        <taxon>Bacteria</taxon>
        <taxon>Bacillati</taxon>
        <taxon>Bacillota</taxon>
        <taxon>Clostridia</taxon>
        <taxon>Eubacteriales</taxon>
        <taxon>Clostridiaceae</taxon>
        <taxon>Anoxynatronum</taxon>
    </lineage>
</organism>